<dbReference type="AlphaFoldDB" id="A0A507CK78"/>
<protein>
    <recommendedName>
        <fullName evidence="5">Secreted protein</fullName>
    </recommendedName>
</protein>
<name>A0A507CK78_9FUNG</name>
<gene>
    <name evidence="3" type="ORF">SeLEV6574_g06763</name>
</gene>
<feature type="signal peptide" evidence="2">
    <location>
        <begin position="1"/>
        <end position="18"/>
    </location>
</feature>
<dbReference type="EMBL" id="QEAM01000410">
    <property type="protein sequence ID" value="TPX40131.1"/>
    <property type="molecule type" value="Genomic_DNA"/>
</dbReference>
<keyword evidence="2" id="KW-0732">Signal</keyword>
<organism evidence="3 4">
    <name type="scientific">Synchytrium endobioticum</name>
    <dbReference type="NCBI Taxonomy" id="286115"/>
    <lineage>
        <taxon>Eukaryota</taxon>
        <taxon>Fungi</taxon>
        <taxon>Fungi incertae sedis</taxon>
        <taxon>Chytridiomycota</taxon>
        <taxon>Chytridiomycota incertae sedis</taxon>
        <taxon>Chytridiomycetes</taxon>
        <taxon>Synchytriales</taxon>
        <taxon>Synchytriaceae</taxon>
        <taxon>Synchytrium</taxon>
    </lineage>
</organism>
<feature type="region of interest" description="Disordered" evidence="1">
    <location>
        <begin position="39"/>
        <end position="64"/>
    </location>
</feature>
<comment type="caution">
    <text evidence="3">The sequence shown here is derived from an EMBL/GenBank/DDBJ whole genome shotgun (WGS) entry which is preliminary data.</text>
</comment>
<accession>A0A507CK78</accession>
<evidence type="ECO:0008006" key="5">
    <source>
        <dbReference type="Google" id="ProtNLM"/>
    </source>
</evidence>
<evidence type="ECO:0000256" key="2">
    <source>
        <dbReference type="SAM" id="SignalP"/>
    </source>
</evidence>
<evidence type="ECO:0000256" key="1">
    <source>
        <dbReference type="SAM" id="MobiDB-lite"/>
    </source>
</evidence>
<evidence type="ECO:0000313" key="3">
    <source>
        <dbReference type="EMBL" id="TPX40131.1"/>
    </source>
</evidence>
<proteinExistence type="predicted"/>
<dbReference type="Proteomes" id="UP000320475">
    <property type="component" value="Unassembled WGS sequence"/>
</dbReference>
<reference evidence="3 4" key="1">
    <citation type="journal article" date="2019" name="Sci. Rep.">
        <title>Comparative genomics of chytrid fungi reveal insights into the obligate biotrophic and pathogenic lifestyle of Synchytrium endobioticum.</title>
        <authorList>
            <person name="van de Vossenberg B.T.L.H."/>
            <person name="Warris S."/>
            <person name="Nguyen H.D.T."/>
            <person name="van Gent-Pelzer M.P.E."/>
            <person name="Joly D.L."/>
            <person name="van de Geest H.C."/>
            <person name="Bonants P.J.M."/>
            <person name="Smith D.S."/>
            <person name="Levesque C.A."/>
            <person name="van der Lee T.A.J."/>
        </authorList>
    </citation>
    <scope>NUCLEOTIDE SEQUENCE [LARGE SCALE GENOMIC DNA]</scope>
    <source>
        <strain evidence="3 4">LEV6574</strain>
    </source>
</reference>
<evidence type="ECO:0000313" key="4">
    <source>
        <dbReference type="Proteomes" id="UP000320475"/>
    </source>
</evidence>
<sequence>MRIGMIYMISGVCGFVFGAQYSPGTLCGVFGGLVWSDSMSPPRSPPKLETHHQPLDGAPENDRHYHHVPRNRFIPIR</sequence>
<feature type="chain" id="PRO_5021288654" description="Secreted protein" evidence="2">
    <location>
        <begin position="19"/>
        <end position="77"/>
    </location>
</feature>